<dbReference type="Pfam" id="PF06355">
    <property type="entry name" value="Aegerolysin"/>
    <property type="match status" value="1"/>
</dbReference>
<dbReference type="InterPro" id="IPR009413">
    <property type="entry name" value="Aegerolysin-typ"/>
</dbReference>
<organism evidence="2 3">
    <name type="scientific">Flavobacterium jejuense</name>
    <dbReference type="NCBI Taxonomy" id="1544455"/>
    <lineage>
        <taxon>Bacteria</taxon>
        <taxon>Pseudomonadati</taxon>
        <taxon>Bacteroidota</taxon>
        <taxon>Flavobacteriia</taxon>
        <taxon>Flavobacteriales</taxon>
        <taxon>Flavobacteriaceae</taxon>
        <taxon>Flavobacterium</taxon>
    </lineage>
</organism>
<name>A0ABX0IVC9_9FLAO</name>
<reference evidence="2 3" key="2">
    <citation type="submission" date="2019-05" db="EMBL/GenBank/DDBJ databases">
        <authorList>
            <person name="Lianzixin W."/>
        </authorList>
    </citation>
    <scope>NUCLEOTIDE SEQUENCE [LARGE SCALE GENOMIC DNA]</scope>
    <source>
        <strain evidence="2 3">EC11</strain>
    </source>
</reference>
<reference evidence="2 3" key="3">
    <citation type="submission" date="2020-02" db="EMBL/GenBank/DDBJ databases">
        <title>Flavobacterium profundi sp. nov., isolated from a deep-sea seamount.</title>
        <authorList>
            <person name="Zhang D.-C."/>
        </authorList>
    </citation>
    <scope>NUCLEOTIDE SEQUENCE [LARGE SCALE GENOMIC DNA]</scope>
    <source>
        <strain evidence="2 3">EC11</strain>
    </source>
</reference>
<dbReference type="Proteomes" id="UP000817854">
    <property type="component" value="Unassembled WGS sequence"/>
</dbReference>
<proteinExistence type="inferred from homology"/>
<protein>
    <submittedName>
        <fullName evidence="2">Uncharacterized protein</fullName>
    </submittedName>
</protein>
<evidence type="ECO:0000256" key="1">
    <source>
        <dbReference type="ARBA" id="ARBA00010795"/>
    </source>
</evidence>
<sequence length="116" mass="13076">MTRRVEITVFNNTKHTMHVKRKELTHGKWRIAPVSVGPDESLEFQAEKETGALYGVEGLVQYECDKGLFTVKFEKPYGKSNSYIKITDEHGVAVEVYGVIKTSEVISGTVKLEKTL</sequence>
<dbReference type="RefSeq" id="WP_140964376.1">
    <property type="nucleotide sequence ID" value="NZ_VEVQ02000019.1"/>
</dbReference>
<comment type="caution">
    <text evidence="2">The sequence shown here is derived from an EMBL/GenBank/DDBJ whole genome shotgun (WGS) entry which is preliminary data.</text>
</comment>
<accession>A0ABX0IVC9</accession>
<gene>
    <name evidence="2" type="ORF">FIA58_019500</name>
</gene>
<evidence type="ECO:0000313" key="3">
    <source>
        <dbReference type="Proteomes" id="UP000817854"/>
    </source>
</evidence>
<comment type="similarity">
    <text evidence="1">Belongs to the aegerolysin family.</text>
</comment>
<dbReference type="EMBL" id="VEVQ02000019">
    <property type="protein sequence ID" value="NHN27869.1"/>
    <property type="molecule type" value="Genomic_DNA"/>
</dbReference>
<dbReference type="Gene3D" id="2.60.270.50">
    <property type="match status" value="1"/>
</dbReference>
<reference evidence="3" key="1">
    <citation type="submission" date="2019-05" db="EMBL/GenBank/DDBJ databases">
        <title>Flavobacterium profundi sp. nov., isolated from a deep-sea seamount.</title>
        <authorList>
            <person name="Zhang D.-C."/>
        </authorList>
    </citation>
    <scope>NUCLEOTIDE SEQUENCE [LARGE SCALE GENOMIC DNA]</scope>
    <source>
        <strain evidence="3">EC11</strain>
    </source>
</reference>
<evidence type="ECO:0000313" key="2">
    <source>
        <dbReference type="EMBL" id="NHN27869.1"/>
    </source>
</evidence>
<keyword evidence="3" id="KW-1185">Reference proteome</keyword>